<dbReference type="InterPro" id="IPR006108">
    <property type="entry name" value="3HC_DH_C"/>
</dbReference>
<feature type="binding site" evidence="5">
    <location>
        <position position="125"/>
    </location>
    <ligand>
        <name>NAD(+)</name>
        <dbReference type="ChEBI" id="CHEBI:57540"/>
    </ligand>
</feature>
<keyword evidence="5" id="KW-0520">NAD</keyword>
<dbReference type="InterPro" id="IPR013328">
    <property type="entry name" value="6PGD_dom2"/>
</dbReference>
<dbReference type="SUPFAM" id="SSF48179">
    <property type="entry name" value="6-phosphogluconate dehydrogenase C-terminal domain-like"/>
    <property type="match status" value="1"/>
</dbReference>
<evidence type="ECO:0000259" key="7">
    <source>
        <dbReference type="Pfam" id="PF00725"/>
    </source>
</evidence>
<organism evidence="9">
    <name type="scientific">Streptomyces sp. LZ35</name>
    <dbReference type="NCBI Taxonomy" id="1245024"/>
    <lineage>
        <taxon>Bacteria</taxon>
        <taxon>Bacillati</taxon>
        <taxon>Actinomycetota</taxon>
        <taxon>Actinomycetes</taxon>
        <taxon>Kitasatosporales</taxon>
        <taxon>Streptomycetaceae</taxon>
        <taxon>Streptomyces</taxon>
    </lineage>
</organism>
<dbReference type="InterPro" id="IPR022694">
    <property type="entry name" value="3-OHacyl-CoA_DH"/>
</dbReference>
<dbReference type="Pfam" id="PF00725">
    <property type="entry name" value="3HCDH"/>
    <property type="match status" value="1"/>
</dbReference>
<dbReference type="AlphaFoldDB" id="S4WIL2"/>
<dbReference type="Gene3D" id="1.10.1040.10">
    <property type="entry name" value="N-(1-d-carboxylethyl)-l-norvaline Dehydrogenase, domain 2"/>
    <property type="match status" value="1"/>
</dbReference>
<proteinExistence type="inferred from homology"/>
<feature type="binding site" evidence="5">
    <location>
        <position position="307"/>
    </location>
    <ligand>
        <name>NAD(+)</name>
        <dbReference type="ChEBI" id="CHEBI:57540"/>
    </ligand>
</feature>
<evidence type="ECO:0000256" key="5">
    <source>
        <dbReference type="PIRSR" id="PIRSR000105-2"/>
    </source>
</evidence>
<dbReference type="InterPro" id="IPR008927">
    <property type="entry name" value="6-PGluconate_DH-like_C_sf"/>
</dbReference>
<dbReference type="PIRSF" id="PIRSF000105">
    <property type="entry name" value="HCDH"/>
    <property type="match status" value="1"/>
</dbReference>
<dbReference type="InterPro" id="IPR006176">
    <property type="entry name" value="3-OHacyl-CoA_DH_NAD-bd"/>
</dbReference>
<dbReference type="Pfam" id="PF02737">
    <property type="entry name" value="3HCDH_N"/>
    <property type="match status" value="1"/>
</dbReference>
<reference evidence="9" key="1">
    <citation type="submission" date="2013-05" db="EMBL/GenBank/DDBJ databases">
        <title>Identification and characterization of the cuevaene A biosynthetic gene cluster from Streptomyces sp. LZ35.</title>
        <authorList>
            <person name="Wang H."/>
            <person name="Jiang Y."/>
            <person name="Shen Y."/>
        </authorList>
    </citation>
    <scope>NUCLEOTIDE SEQUENCE</scope>
    <source>
        <strain evidence="9">LZ35</strain>
    </source>
</reference>
<dbReference type="SUPFAM" id="SSF51735">
    <property type="entry name" value="NAD(P)-binding Rossmann-fold domains"/>
    <property type="match status" value="1"/>
</dbReference>
<dbReference type="PANTHER" id="PTHR48075:SF5">
    <property type="entry name" value="3-HYDROXYBUTYRYL-COA DEHYDROGENASE"/>
    <property type="match status" value="1"/>
</dbReference>
<evidence type="ECO:0000256" key="6">
    <source>
        <dbReference type="SAM" id="MobiDB-lite"/>
    </source>
</evidence>
<dbReference type="Gene3D" id="3.40.50.720">
    <property type="entry name" value="NAD(P)-binding Rossmann-like Domain"/>
    <property type="match status" value="1"/>
</dbReference>
<feature type="site" description="Important for catalytic activity" evidence="4">
    <location>
        <position position="173"/>
    </location>
</feature>
<feature type="domain" description="3-hydroxyacyl-CoA dehydrogenase NAD binding" evidence="8">
    <location>
        <begin position="40"/>
        <end position="216"/>
    </location>
</feature>
<evidence type="ECO:0000256" key="4">
    <source>
        <dbReference type="PIRSR" id="PIRSR000105-1"/>
    </source>
</evidence>
<evidence type="ECO:0000256" key="3">
    <source>
        <dbReference type="ARBA" id="ARBA00023002"/>
    </source>
</evidence>
<feature type="binding site" evidence="5">
    <location>
        <begin position="43"/>
        <end position="48"/>
    </location>
    <ligand>
        <name>NAD(+)</name>
        <dbReference type="ChEBI" id="CHEBI:57540"/>
    </ligand>
</feature>
<evidence type="ECO:0000259" key="8">
    <source>
        <dbReference type="Pfam" id="PF02737"/>
    </source>
</evidence>
<sequence>MAARPPPPGRSAAGPPAHGSERSGGHVTSAAHEPQDRALVVLGAGVMGVGITTLALAHGVPVTLVDTAEGVLPVARGRIREGLRMAQMMGALPKDVTTGELTEVTAPAEVDWAAGPAAVIEAITEDAELKAKVLAEVAPAVTPGTPLISNTSSIPIDELAGAIGRPEDLLGTHFMNPSYLIPTVELIRGPRTGEAALSATRELLDRLRRKVIVVNDAPGFVTSRVLHPMINDAARVVEEGTASVEDVDALMRGCLGHPTGPLRTADLIGIDNLVDSLWVLYRRTGDEGCRPCELLLSKVRDGHHGRKSGRGFYTYERAM</sequence>
<feature type="binding site" evidence="5">
    <location>
        <position position="130"/>
    </location>
    <ligand>
        <name>NAD(+)</name>
        <dbReference type="ChEBI" id="CHEBI:57540"/>
    </ligand>
</feature>
<feature type="binding site" evidence="5">
    <location>
        <position position="176"/>
    </location>
    <ligand>
        <name>NAD(+)</name>
        <dbReference type="ChEBI" id="CHEBI:57540"/>
    </ligand>
</feature>
<dbReference type="EMBL" id="KF017602">
    <property type="protein sequence ID" value="AGO98689.1"/>
    <property type="molecule type" value="Genomic_DNA"/>
</dbReference>
<feature type="binding site" evidence="5">
    <location>
        <position position="66"/>
    </location>
    <ligand>
        <name>NAD(+)</name>
        <dbReference type="ChEBI" id="CHEBI:57540"/>
    </ligand>
</feature>
<gene>
    <name evidence="9" type="primary">cuv6</name>
</gene>
<evidence type="ECO:0000313" key="9">
    <source>
        <dbReference type="EMBL" id="AGO98689.1"/>
    </source>
</evidence>
<accession>S4WIL2</accession>
<feature type="region of interest" description="Disordered" evidence="6">
    <location>
        <begin position="1"/>
        <end position="31"/>
    </location>
</feature>
<feature type="domain" description="3-hydroxyacyl-CoA dehydrogenase C-terminal" evidence="7">
    <location>
        <begin position="219"/>
        <end position="315"/>
    </location>
</feature>
<dbReference type="GO" id="GO:0016616">
    <property type="term" value="F:oxidoreductase activity, acting on the CH-OH group of donors, NAD or NADP as acceptor"/>
    <property type="evidence" value="ECO:0007669"/>
    <property type="project" value="InterPro"/>
</dbReference>
<evidence type="ECO:0000256" key="2">
    <source>
        <dbReference type="ARBA" id="ARBA00009463"/>
    </source>
</evidence>
<keyword evidence="3" id="KW-0560">Oxidoreductase</keyword>
<dbReference type="InterPro" id="IPR036291">
    <property type="entry name" value="NAD(P)-bd_dom_sf"/>
</dbReference>
<name>S4WIL2_9ACTN</name>
<evidence type="ECO:0000256" key="1">
    <source>
        <dbReference type="ARBA" id="ARBA00005086"/>
    </source>
</evidence>
<dbReference type="PANTHER" id="PTHR48075">
    <property type="entry name" value="3-HYDROXYACYL-COA DEHYDROGENASE FAMILY PROTEIN"/>
    <property type="match status" value="1"/>
</dbReference>
<feature type="binding site" evidence="5">
    <location>
        <position position="152"/>
    </location>
    <ligand>
        <name>NAD(+)</name>
        <dbReference type="ChEBI" id="CHEBI:57540"/>
    </ligand>
</feature>
<comment type="pathway">
    <text evidence="1">Lipid metabolism; butanoate metabolism.</text>
</comment>
<dbReference type="GO" id="GO:0006631">
    <property type="term" value="P:fatty acid metabolic process"/>
    <property type="evidence" value="ECO:0007669"/>
    <property type="project" value="InterPro"/>
</dbReference>
<comment type="similarity">
    <text evidence="2">Belongs to the 3-hydroxyacyl-CoA dehydrogenase family.</text>
</comment>
<dbReference type="GO" id="GO:0070403">
    <property type="term" value="F:NAD+ binding"/>
    <property type="evidence" value="ECO:0007669"/>
    <property type="project" value="InterPro"/>
</dbReference>
<protein>
    <submittedName>
        <fullName evidence="9">3-hydroxyacyl-CoA dehydrogenase</fullName>
    </submittedName>
</protein>